<keyword evidence="6 8" id="KW-0472">Membrane</keyword>
<feature type="transmembrane region" description="Helical" evidence="8">
    <location>
        <begin position="310"/>
        <end position="338"/>
    </location>
</feature>
<evidence type="ECO:0000256" key="1">
    <source>
        <dbReference type="ARBA" id="ARBA00004651"/>
    </source>
</evidence>
<feature type="transmembrane region" description="Helical" evidence="8">
    <location>
        <begin position="216"/>
        <end position="241"/>
    </location>
</feature>
<comment type="subcellular location">
    <subcellularLocation>
        <location evidence="1">Cell membrane</location>
        <topology evidence="1">Multi-pass membrane protein</topology>
    </subcellularLocation>
</comment>
<feature type="transmembrane region" description="Helical" evidence="8">
    <location>
        <begin position="253"/>
        <end position="272"/>
    </location>
</feature>
<evidence type="ECO:0000313" key="10">
    <source>
        <dbReference type="Proteomes" id="UP000619244"/>
    </source>
</evidence>
<keyword evidence="5 8" id="KW-1133">Transmembrane helix</keyword>
<feature type="transmembrane region" description="Helical" evidence="8">
    <location>
        <begin position="382"/>
        <end position="399"/>
    </location>
</feature>
<dbReference type="InterPro" id="IPR011701">
    <property type="entry name" value="MFS"/>
</dbReference>
<dbReference type="PANTHER" id="PTHR23517:SF2">
    <property type="entry name" value="MULTIDRUG RESISTANCE PROTEIN MDTH"/>
    <property type="match status" value="1"/>
</dbReference>
<evidence type="ECO:0000313" key="9">
    <source>
        <dbReference type="EMBL" id="GGY10356.1"/>
    </source>
</evidence>
<reference evidence="9" key="1">
    <citation type="journal article" date="2014" name="Int. J. Syst. Evol. Microbiol.">
        <title>Complete genome sequence of Corynebacterium casei LMG S-19264T (=DSM 44701T), isolated from a smear-ripened cheese.</title>
        <authorList>
            <consortium name="US DOE Joint Genome Institute (JGI-PGF)"/>
            <person name="Walter F."/>
            <person name="Albersmeier A."/>
            <person name="Kalinowski J."/>
            <person name="Ruckert C."/>
        </authorList>
    </citation>
    <scope>NUCLEOTIDE SEQUENCE</scope>
    <source>
        <strain evidence="9">JCM 4790</strain>
    </source>
</reference>
<evidence type="ECO:0000256" key="2">
    <source>
        <dbReference type="ARBA" id="ARBA00022448"/>
    </source>
</evidence>
<feature type="transmembrane region" description="Helical" evidence="8">
    <location>
        <begin position="284"/>
        <end position="304"/>
    </location>
</feature>
<evidence type="ECO:0000256" key="8">
    <source>
        <dbReference type="SAM" id="Phobius"/>
    </source>
</evidence>
<reference evidence="9" key="2">
    <citation type="submission" date="2020-09" db="EMBL/GenBank/DDBJ databases">
        <authorList>
            <person name="Sun Q."/>
            <person name="Ohkuma M."/>
        </authorList>
    </citation>
    <scope>NUCLEOTIDE SEQUENCE</scope>
    <source>
        <strain evidence="9">JCM 4790</strain>
    </source>
</reference>
<accession>A0A918P0F9</accession>
<feature type="compositionally biased region" description="Basic and acidic residues" evidence="7">
    <location>
        <begin position="424"/>
        <end position="435"/>
    </location>
</feature>
<dbReference type="Pfam" id="PF07690">
    <property type="entry name" value="MFS_1"/>
    <property type="match status" value="1"/>
</dbReference>
<feature type="compositionally biased region" description="Basic and acidic residues" evidence="7">
    <location>
        <begin position="405"/>
        <end position="414"/>
    </location>
</feature>
<proteinExistence type="predicted"/>
<organism evidence="9 10">
    <name type="scientific">Streptomyces minutiscleroticus</name>
    <dbReference type="NCBI Taxonomy" id="68238"/>
    <lineage>
        <taxon>Bacteria</taxon>
        <taxon>Bacillati</taxon>
        <taxon>Actinomycetota</taxon>
        <taxon>Actinomycetes</taxon>
        <taxon>Kitasatosporales</taxon>
        <taxon>Streptomycetaceae</taxon>
        <taxon>Streptomyces</taxon>
    </lineage>
</organism>
<comment type="caution">
    <text evidence="9">The sequence shown here is derived from an EMBL/GenBank/DDBJ whole genome shotgun (WGS) entry which is preliminary data.</text>
</comment>
<evidence type="ECO:0000256" key="3">
    <source>
        <dbReference type="ARBA" id="ARBA00022475"/>
    </source>
</evidence>
<keyword evidence="4 8" id="KW-0812">Transmembrane</keyword>
<dbReference type="EMBL" id="BMVU01000073">
    <property type="protein sequence ID" value="GGY10356.1"/>
    <property type="molecule type" value="Genomic_DNA"/>
</dbReference>
<evidence type="ECO:0000256" key="7">
    <source>
        <dbReference type="SAM" id="MobiDB-lite"/>
    </source>
</evidence>
<dbReference type="InterPro" id="IPR050171">
    <property type="entry name" value="MFS_Transporters"/>
</dbReference>
<keyword evidence="10" id="KW-1185">Reference proteome</keyword>
<dbReference type="Proteomes" id="UP000619244">
    <property type="component" value="Unassembled WGS sequence"/>
</dbReference>
<dbReference type="PANTHER" id="PTHR23517">
    <property type="entry name" value="RESISTANCE PROTEIN MDTM, PUTATIVE-RELATED-RELATED"/>
    <property type="match status" value="1"/>
</dbReference>
<gene>
    <name evidence="9" type="ORF">GCM10010358_73620</name>
</gene>
<keyword evidence="3" id="KW-1003">Cell membrane</keyword>
<evidence type="ECO:0000256" key="5">
    <source>
        <dbReference type="ARBA" id="ARBA00022989"/>
    </source>
</evidence>
<evidence type="ECO:0000256" key="6">
    <source>
        <dbReference type="ARBA" id="ARBA00023136"/>
    </source>
</evidence>
<keyword evidence="2" id="KW-0813">Transport</keyword>
<dbReference type="RefSeq" id="WP_190194648.1">
    <property type="nucleotide sequence ID" value="NZ_BMVU01000073.1"/>
</dbReference>
<feature type="transmembrane region" description="Helical" evidence="8">
    <location>
        <begin position="173"/>
        <end position="195"/>
    </location>
</feature>
<evidence type="ECO:0000256" key="4">
    <source>
        <dbReference type="ARBA" id="ARBA00022692"/>
    </source>
</evidence>
<feature type="transmembrane region" description="Helical" evidence="8">
    <location>
        <begin position="21"/>
        <end position="45"/>
    </location>
</feature>
<protein>
    <submittedName>
        <fullName evidence="9">MFS transporter</fullName>
    </submittedName>
</protein>
<dbReference type="Gene3D" id="1.20.1250.20">
    <property type="entry name" value="MFS general substrate transporter like domains"/>
    <property type="match status" value="1"/>
</dbReference>
<dbReference type="GO" id="GO:0005886">
    <property type="term" value="C:plasma membrane"/>
    <property type="evidence" value="ECO:0007669"/>
    <property type="project" value="UniProtKB-SubCell"/>
</dbReference>
<dbReference type="SUPFAM" id="SSF103473">
    <property type="entry name" value="MFS general substrate transporter"/>
    <property type="match status" value="1"/>
</dbReference>
<name>A0A918P0F9_9ACTN</name>
<dbReference type="InterPro" id="IPR036259">
    <property type="entry name" value="MFS_trans_sf"/>
</dbReference>
<dbReference type="GO" id="GO:0022857">
    <property type="term" value="F:transmembrane transporter activity"/>
    <property type="evidence" value="ECO:0007669"/>
    <property type="project" value="InterPro"/>
</dbReference>
<sequence>MKTHTTASRAERDSPGRFLPLVQGATLIEWTGTGLFLAVSTIYFVKVAHLSTSTVGTGLTIGGAIAVIAAVPVARLTARFGPRIALIGVMLLRAAATLGYLWVDGWWSFLVVVTLIAVTEQSSPPMVQSYVGARAPERLRAKVMAVQRTVINLGISLGGLIAGVALGSGTEAAFRPLLIGGAAAYVVTAVVYATARDETTVAAPDGAGVARLLADRALLGFTAYNALVSLWMPVLNVAFPLWLVTATEVPERYVGILYAVNTVLCILLQYPLNRCYSTARRSWLSYATAAVLLGGGALAFAAAPRFGTTGALFVLGGAITLLTFAELLQVGASWTLSFDLAPEGHRSAYLVLFNTSRTVANRVVGPVLMTGVVLALGTTGWIVLGCVMLLAALVPLAVLHARPGRPEPDTELRHMPHPGTDPRSGQHDLRHPPTR</sequence>
<feature type="region of interest" description="Disordered" evidence="7">
    <location>
        <begin position="405"/>
        <end position="435"/>
    </location>
</feature>
<dbReference type="AlphaFoldDB" id="A0A918P0F9"/>
<feature type="transmembrane region" description="Helical" evidence="8">
    <location>
        <begin position="57"/>
        <end position="77"/>
    </location>
</feature>
<feature type="transmembrane region" description="Helical" evidence="8">
    <location>
        <begin position="149"/>
        <end position="167"/>
    </location>
</feature>